<evidence type="ECO:0000313" key="11">
    <source>
        <dbReference type="Proteomes" id="UP000189513"/>
    </source>
</evidence>
<comment type="caution">
    <text evidence="10">The sequence shown here is derived from an EMBL/GenBank/DDBJ whole genome shotgun (WGS) entry which is preliminary data.</text>
</comment>
<dbReference type="AlphaFoldDB" id="A0A1V2L1A1"/>
<dbReference type="PANTHER" id="PTHR11134">
    <property type="entry name" value="ADAPTOR COMPLEX SUBUNIT BETA FAMILY MEMBER"/>
    <property type="match status" value="1"/>
</dbReference>
<feature type="coiled-coil region" evidence="7">
    <location>
        <begin position="5"/>
        <end position="32"/>
    </location>
</feature>
<protein>
    <recommendedName>
        <fullName evidence="6">AP complex subunit beta</fullName>
    </recommendedName>
</protein>
<dbReference type="InterPro" id="IPR026739">
    <property type="entry name" value="AP_beta"/>
</dbReference>
<keyword evidence="5 6" id="KW-0472">Membrane</keyword>
<dbReference type="GO" id="GO:0006886">
    <property type="term" value="P:intracellular protein transport"/>
    <property type="evidence" value="ECO:0007669"/>
    <property type="project" value="InterPro"/>
</dbReference>
<comment type="similarity">
    <text evidence="2 6">Belongs to the adaptor complexes large subunit family.</text>
</comment>
<keyword evidence="4 6" id="KW-0653">Protein transport</keyword>
<feature type="domain" description="Clathrin/coatomer adaptor adaptin-like N-terminal" evidence="9">
    <location>
        <begin position="17"/>
        <end position="531"/>
    </location>
</feature>
<dbReference type="STRING" id="36022.A0A1V2L1A1"/>
<dbReference type="EMBL" id="MPUK01000010">
    <property type="protein sequence ID" value="ONH65677.1"/>
    <property type="molecule type" value="Genomic_DNA"/>
</dbReference>
<evidence type="ECO:0000256" key="3">
    <source>
        <dbReference type="ARBA" id="ARBA00022448"/>
    </source>
</evidence>
<dbReference type="GO" id="GO:0016192">
    <property type="term" value="P:vesicle-mediated transport"/>
    <property type="evidence" value="ECO:0007669"/>
    <property type="project" value="InterPro"/>
</dbReference>
<dbReference type="GO" id="GO:0030117">
    <property type="term" value="C:membrane coat"/>
    <property type="evidence" value="ECO:0007669"/>
    <property type="project" value="InterPro"/>
</dbReference>
<dbReference type="Pfam" id="PF01602">
    <property type="entry name" value="Adaptin_N"/>
    <property type="match status" value="1"/>
</dbReference>
<evidence type="ECO:0000256" key="6">
    <source>
        <dbReference type="PIRNR" id="PIRNR002291"/>
    </source>
</evidence>
<evidence type="ECO:0000256" key="8">
    <source>
        <dbReference type="SAM" id="MobiDB-lite"/>
    </source>
</evidence>
<keyword evidence="11" id="KW-1185">Reference proteome</keyword>
<name>A0A1V2L1A1_CYBFA</name>
<evidence type="ECO:0000256" key="2">
    <source>
        <dbReference type="ARBA" id="ARBA00006613"/>
    </source>
</evidence>
<evidence type="ECO:0000256" key="7">
    <source>
        <dbReference type="SAM" id="Coils"/>
    </source>
</evidence>
<dbReference type="InterPro" id="IPR011989">
    <property type="entry name" value="ARM-like"/>
</dbReference>
<dbReference type="PIRSF" id="PIRSF002291">
    <property type="entry name" value="AP_complex_beta"/>
    <property type="match status" value="1"/>
</dbReference>
<dbReference type="VEuPathDB" id="FungiDB:BON22_4554"/>
<keyword evidence="7" id="KW-0175">Coiled coil</keyword>
<dbReference type="Proteomes" id="UP000189513">
    <property type="component" value="Unassembled WGS sequence"/>
</dbReference>
<dbReference type="GO" id="GO:0012505">
    <property type="term" value="C:endomembrane system"/>
    <property type="evidence" value="ECO:0007669"/>
    <property type="project" value="UniProtKB-SubCell"/>
</dbReference>
<evidence type="ECO:0000256" key="4">
    <source>
        <dbReference type="ARBA" id="ARBA00022927"/>
    </source>
</evidence>
<dbReference type="GO" id="GO:0030276">
    <property type="term" value="F:clathrin binding"/>
    <property type="evidence" value="ECO:0007669"/>
    <property type="project" value="InterPro"/>
</dbReference>
<accession>A0A1V2L1A1</accession>
<evidence type="ECO:0000256" key="1">
    <source>
        <dbReference type="ARBA" id="ARBA00004308"/>
    </source>
</evidence>
<dbReference type="InterPro" id="IPR016024">
    <property type="entry name" value="ARM-type_fold"/>
</dbReference>
<dbReference type="InterPro" id="IPR016342">
    <property type="entry name" value="AP_complex_bsu_1_2_4"/>
</dbReference>
<gene>
    <name evidence="10" type="ORF">BON22_4554</name>
</gene>
<dbReference type="Gene3D" id="1.25.10.10">
    <property type="entry name" value="Leucine-rich Repeat Variant"/>
    <property type="match status" value="1"/>
</dbReference>
<dbReference type="SUPFAM" id="SSF48371">
    <property type="entry name" value="ARM repeat"/>
    <property type="match status" value="1"/>
</dbReference>
<comment type="function">
    <text evidence="6">Adaptins are components of the adaptor complexes which link clathrin to receptors in coated vesicles. Clathrin-associated protein complexes are believed to interact with the cytoplasmic tails of membrane proteins, leading to their selection and concentration.</text>
</comment>
<organism evidence="10 11">
    <name type="scientific">Cyberlindnera fabianii</name>
    <name type="common">Yeast</name>
    <name type="synonym">Hansenula fabianii</name>
    <dbReference type="NCBI Taxonomy" id="36022"/>
    <lineage>
        <taxon>Eukaryota</taxon>
        <taxon>Fungi</taxon>
        <taxon>Dikarya</taxon>
        <taxon>Ascomycota</taxon>
        <taxon>Saccharomycotina</taxon>
        <taxon>Saccharomycetes</taxon>
        <taxon>Phaffomycetales</taxon>
        <taxon>Phaffomycetaceae</taxon>
        <taxon>Cyberlindnera</taxon>
    </lineage>
</organism>
<comment type="subcellular location">
    <subcellularLocation>
        <location evidence="1">Endomembrane system</location>
    </subcellularLocation>
</comment>
<feature type="compositionally biased region" description="Low complexity" evidence="8">
    <location>
        <begin position="602"/>
        <end position="626"/>
    </location>
</feature>
<reference evidence="11" key="1">
    <citation type="journal article" date="2017" name="Genome Announc.">
        <title>Genome sequences of Cyberlindnera fabianii 65, Pichia kudriavzevii 129, and Saccharomyces cerevisiae 131 isolated from fermented masau fruits in Zimbabwe.</title>
        <authorList>
            <person name="van Rijswijck I.M.H."/>
            <person name="Derks M.F.L."/>
            <person name="Abee T."/>
            <person name="de Ridder D."/>
            <person name="Smid E.J."/>
        </authorList>
    </citation>
    <scope>NUCLEOTIDE SEQUENCE [LARGE SCALE GENOMIC DNA]</scope>
    <source>
        <strain evidence="11">65</strain>
    </source>
</reference>
<proteinExistence type="inferred from homology"/>
<evidence type="ECO:0000256" key="5">
    <source>
        <dbReference type="ARBA" id="ARBA00023136"/>
    </source>
</evidence>
<dbReference type="OMA" id="FIQRPTR"/>
<evidence type="ECO:0000313" key="10">
    <source>
        <dbReference type="EMBL" id="ONH65677.1"/>
    </source>
</evidence>
<evidence type="ECO:0000259" key="9">
    <source>
        <dbReference type="Pfam" id="PF01602"/>
    </source>
</evidence>
<sequence length="674" mass="75304">MSENKVFTKARASDLSAELQQIEKKKAGISKRKAVMKRIIANMTMGNHEMINLFPDVCRLFETSDMEMKRMCYHYINTYALAKPELALSILPIVISDCRSDSPILVSLAVRNLASIPMKEYIRESVRPIRGLLQHKDAFLRKTACYGVARIYEKDPQLVKSEGLIDDLFQSLGDVNPAVVAAALTVLSDLEEKGNDVKLQLNKPQATAIADLLSRTDEWCQRAILNSLLNFVPQTHEDAEIMIDKTMPLLQHTNSSVVINAFKALLYFLNYVDHIDEYITKKLSSALTSILSKPAELQFLALRNVILLILSKPELIPFDVKVFFVEYNDPIYVKDTKLEIIYLLANESNLETVLSELEEYGTDVDVQMSRKAIRAIGNLAVKLDTAAKTCVDVLLSLASSGIDYVVQEAVMAFKNVLRKYDTFDGIVKDIFTFGDKVEEPEAKCALIWIVGQYCQVIPKSESVLADLTYTFKDDPTDVQLASLTAAVKLFIRRPEVGQNLVLKLLKAATENVDHPDVRDRGFFYWRLLSSQDKYPGTAKEVIDAELPPISSDNEQLDSAILEELELNVGTLASVYLKPVGQVFRLAKRKSVTDSPARTHIKSSSASSAQSRIRTSTTSSSTSSDRASQPERHIDDYDVPALNVKPVKKQSGLARKLTMSKTSLGRKMSIRGAFN</sequence>
<dbReference type="InterPro" id="IPR002553">
    <property type="entry name" value="Clathrin/coatomer_adapt-like_N"/>
</dbReference>
<keyword evidence="3 6" id="KW-0813">Transport</keyword>
<feature type="region of interest" description="Disordered" evidence="8">
    <location>
        <begin position="593"/>
        <end position="640"/>
    </location>
</feature>